<dbReference type="PANTHER" id="PTHR43553">
    <property type="entry name" value="HEAVY METAL TRANSPORTER"/>
    <property type="match status" value="1"/>
</dbReference>
<evidence type="ECO:0000256" key="7">
    <source>
        <dbReference type="ARBA" id="ARBA00022967"/>
    </source>
</evidence>
<dbReference type="PANTHER" id="PTHR43553:SF24">
    <property type="entry name" value="ENERGY-COUPLING FACTOR TRANSPORTER ATP-BINDING PROTEIN ECFA1"/>
    <property type="match status" value="1"/>
</dbReference>
<dbReference type="CDD" id="cd03225">
    <property type="entry name" value="ABC_cobalt_CbiO_domain1"/>
    <property type="match status" value="2"/>
</dbReference>
<comment type="subcellular location">
    <subcellularLocation>
        <location evidence="1">Cell membrane</location>
        <topology evidence="1">Peripheral membrane protein</topology>
    </subcellularLocation>
</comment>
<evidence type="ECO:0000256" key="2">
    <source>
        <dbReference type="ARBA" id="ARBA00005417"/>
    </source>
</evidence>
<sequence length="497" mass="54235">MEAIRCKNFGLKIGAFALEGIDLTVGEGEFVLLLGESGSGKTTLIRQFKREFASPKGTGDIAVCGKRPLEMSDTESVAVGYVAQSPEGQSVADRVYPELCFGMENLGVPYDEMRARAGEAMYYFGLNERGETEIDALSGGLKQIVNLAAVMTMRPKVLLLDEPVSRLDPVSAARFGGLLSRLNKEEGITVVAAEHRAEMLWNLADRIVVLKEGRIVADCKRKEIESGVYPWLPLFVKVGDYLGVPCDSMAEARRAVRKAEVKRLPKASVPRSHSAPVLEARGIRFRYGKKNPDVLKGVDLTLAKGEILSVYGGNGAGKSTLMKILAGGLKPYYGKLKRPDRVLYLPDNVDWLFDRDTLEEEMPEAEFDAWQMPDRLRKTDPLDLSGGEKQKAAISKLLAADPDVLILDEPTKGMDGGAKEILARRLKAYAASGGSAIVVTHDNDFAAEVACRRALLFDGELTDSDRGYFAASAAESIAAERCPEVRTEGDLWNALQN</sequence>
<dbReference type="InterPro" id="IPR050095">
    <property type="entry name" value="ECF_ABC_transporter_ATP-bd"/>
</dbReference>
<dbReference type="GO" id="GO:0042626">
    <property type="term" value="F:ATPase-coupled transmembrane transporter activity"/>
    <property type="evidence" value="ECO:0007669"/>
    <property type="project" value="TreeGrafter"/>
</dbReference>
<dbReference type="GO" id="GO:0043190">
    <property type="term" value="C:ATP-binding cassette (ABC) transporter complex"/>
    <property type="evidence" value="ECO:0007669"/>
    <property type="project" value="TreeGrafter"/>
</dbReference>
<evidence type="ECO:0000259" key="9">
    <source>
        <dbReference type="PROSITE" id="PS50893"/>
    </source>
</evidence>
<dbReference type="GO" id="GO:0005524">
    <property type="term" value="F:ATP binding"/>
    <property type="evidence" value="ECO:0007669"/>
    <property type="project" value="UniProtKB-KW"/>
</dbReference>
<dbReference type="PROSITE" id="PS00675">
    <property type="entry name" value="SIGMA54_INTERACT_1"/>
    <property type="match status" value="1"/>
</dbReference>
<dbReference type="InterPro" id="IPR015856">
    <property type="entry name" value="ABC_transpr_CbiO/EcfA_su"/>
</dbReference>
<keyword evidence="4" id="KW-1003">Cell membrane</keyword>
<dbReference type="InterPro" id="IPR027417">
    <property type="entry name" value="P-loop_NTPase"/>
</dbReference>
<organism evidence="10 11">
    <name type="scientific">Candidatus Stercoripulliclostridium merdipullorum</name>
    <dbReference type="NCBI Taxonomy" id="2840952"/>
    <lineage>
        <taxon>Bacteria</taxon>
        <taxon>Bacillati</taxon>
        <taxon>Bacillota</taxon>
        <taxon>Clostridia</taxon>
        <taxon>Eubacteriales</taxon>
        <taxon>Candidatus Stercoripulliclostridium</taxon>
    </lineage>
</organism>
<evidence type="ECO:0000256" key="3">
    <source>
        <dbReference type="ARBA" id="ARBA00022448"/>
    </source>
</evidence>
<feature type="domain" description="ABC transporter" evidence="9">
    <location>
        <begin position="278"/>
        <end position="483"/>
    </location>
</feature>
<protein>
    <submittedName>
        <fullName evidence="10">ATP-binding cassette domain-containing protein</fullName>
    </submittedName>
</protein>
<reference evidence="10" key="1">
    <citation type="submission" date="2020-10" db="EMBL/GenBank/DDBJ databases">
        <authorList>
            <person name="Gilroy R."/>
        </authorList>
    </citation>
    <scope>NUCLEOTIDE SEQUENCE</scope>
    <source>
        <strain evidence="10">23406</strain>
    </source>
</reference>
<comment type="caution">
    <text evidence="10">The sequence shown here is derived from an EMBL/GenBank/DDBJ whole genome shotgun (WGS) entry which is preliminary data.</text>
</comment>
<evidence type="ECO:0000256" key="4">
    <source>
        <dbReference type="ARBA" id="ARBA00022475"/>
    </source>
</evidence>
<keyword evidence="6 10" id="KW-0067">ATP-binding</keyword>
<name>A0A9D1NCD5_9FIRM</name>
<dbReference type="Proteomes" id="UP000886891">
    <property type="component" value="Unassembled WGS sequence"/>
</dbReference>
<dbReference type="Gene3D" id="3.40.50.300">
    <property type="entry name" value="P-loop containing nucleotide triphosphate hydrolases"/>
    <property type="match status" value="2"/>
</dbReference>
<dbReference type="AlphaFoldDB" id="A0A9D1NCD5"/>
<dbReference type="PROSITE" id="PS00211">
    <property type="entry name" value="ABC_TRANSPORTER_1"/>
    <property type="match status" value="1"/>
</dbReference>
<dbReference type="InterPro" id="IPR025662">
    <property type="entry name" value="Sigma_54_int_dom_ATP-bd_1"/>
</dbReference>
<dbReference type="InterPro" id="IPR017871">
    <property type="entry name" value="ABC_transporter-like_CS"/>
</dbReference>
<dbReference type="InterPro" id="IPR003593">
    <property type="entry name" value="AAA+_ATPase"/>
</dbReference>
<gene>
    <name evidence="10" type="ORF">IAB14_04305</name>
</gene>
<keyword evidence="8" id="KW-0472">Membrane</keyword>
<keyword evidence="3" id="KW-0813">Transport</keyword>
<accession>A0A9D1NCD5</accession>
<dbReference type="PROSITE" id="PS50893">
    <property type="entry name" value="ABC_TRANSPORTER_2"/>
    <property type="match status" value="2"/>
</dbReference>
<dbReference type="SUPFAM" id="SSF52540">
    <property type="entry name" value="P-loop containing nucleoside triphosphate hydrolases"/>
    <property type="match status" value="2"/>
</dbReference>
<keyword evidence="7" id="KW-1278">Translocase</keyword>
<reference evidence="10" key="2">
    <citation type="journal article" date="2021" name="PeerJ">
        <title>Extensive microbial diversity within the chicken gut microbiome revealed by metagenomics and culture.</title>
        <authorList>
            <person name="Gilroy R."/>
            <person name="Ravi A."/>
            <person name="Getino M."/>
            <person name="Pursley I."/>
            <person name="Horton D.L."/>
            <person name="Alikhan N.F."/>
            <person name="Baker D."/>
            <person name="Gharbi K."/>
            <person name="Hall N."/>
            <person name="Watson M."/>
            <person name="Adriaenssens E.M."/>
            <person name="Foster-Nyarko E."/>
            <person name="Jarju S."/>
            <person name="Secka A."/>
            <person name="Antonio M."/>
            <person name="Oren A."/>
            <person name="Chaudhuri R.R."/>
            <person name="La Ragione R."/>
            <person name="Hildebrand F."/>
            <person name="Pallen M.J."/>
        </authorList>
    </citation>
    <scope>NUCLEOTIDE SEQUENCE</scope>
    <source>
        <strain evidence="10">23406</strain>
    </source>
</reference>
<evidence type="ECO:0000313" key="10">
    <source>
        <dbReference type="EMBL" id="HIV00321.1"/>
    </source>
</evidence>
<comment type="similarity">
    <text evidence="2">Belongs to the ABC transporter superfamily.</text>
</comment>
<evidence type="ECO:0000256" key="6">
    <source>
        <dbReference type="ARBA" id="ARBA00022840"/>
    </source>
</evidence>
<dbReference type="Pfam" id="PF00005">
    <property type="entry name" value="ABC_tran"/>
    <property type="match status" value="2"/>
</dbReference>
<dbReference type="SMART" id="SM00382">
    <property type="entry name" value="AAA"/>
    <property type="match status" value="2"/>
</dbReference>
<keyword evidence="5" id="KW-0547">Nucleotide-binding</keyword>
<feature type="domain" description="ABC transporter" evidence="9">
    <location>
        <begin position="1"/>
        <end position="237"/>
    </location>
</feature>
<proteinExistence type="inferred from homology"/>
<evidence type="ECO:0000256" key="5">
    <source>
        <dbReference type="ARBA" id="ARBA00022741"/>
    </source>
</evidence>
<evidence type="ECO:0000313" key="11">
    <source>
        <dbReference type="Proteomes" id="UP000886891"/>
    </source>
</evidence>
<evidence type="ECO:0000256" key="1">
    <source>
        <dbReference type="ARBA" id="ARBA00004202"/>
    </source>
</evidence>
<dbReference type="EMBL" id="DVOH01000031">
    <property type="protein sequence ID" value="HIV00321.1"/>
    <property type="molecule type" value="Genomic_DNA"/>
</dbReference>
<evidence type="ECO:0000256" key="8">
    <source>
        <dbReference type="ARBA" id="ARBA00023136"/>
    </source>
</evidence>
<dbReference type="InterPro" id="IPR003439">
    <property type="entry name" value="ABC_transporter-like_ATP-bd"/>
</dbReference>
<dbReference type="GO" id="GO:0016887">
    <property type="term" value="F:ATP hydrolysis activity"/>
    <property type="evidence" value="ECO:0007669"/>
    <property type="project" value="InterPro"/>
</dbReference>